<comment type="catalytic activity">
    <reaction evidence="7 8">
        <text>cytidine(34) in tRNA(Ile2) + L-lysine + ATP = lysidine(34) in tRNA(Ile2) + AMP + diphosphate + H(+)</text>
        <dbReference type="Rhea" id="RHEA:43744"/>
        <dbReference type="Rhea" id="RHEA-COMP:10625"/>
        <dbReference type="Rhea" id="RHEA-COMP:10670"/>
        <dbReference type="ChEBI" id="CHEBI:15378"/>
        <dbReference type="ChEBI" id="CHEBI:30616"/>
        <dbReference type="ChEBI" id="CHEBI:32551"/>
        <dbReference type="ChEBI" id="CHEBI:33019"/>
        <dbReference type="ChEBI" id="CHEBI:82748"/>
        <dbReference type="ChEBI" id="CHEBI:83665"/>
        <dbReference type="ChEBI" id="CHEBI:456215"/>
        <dbReference type="EC" id="6.3.4.19"/>
    </reaction>
</comment>
<evidence type="ECO:0000256" key="2">
    <source>
        <dbReference type="ARBA" id="ARBA00022490"/>
    </source>
</evidence>
<keyword evidence="6 8" id="KW-0067">ATP-binding</keyword>
<proteinExistence type="inferred from homology"/>
<comment type="function">
    <text evidence="8">Ligates lysine onto the cytidine present at position 34 of the AUA codon-specific tRNA(Ile) that contains the anticodon CAU, in an ATP-dependent manner. Cytidine is converted to lysidine, thus changing the amino acid specificity of the tRNA from methionine to isoleucine.</text>
</comment>
<gene>
    <name evidence="8 10" type="primary">tilS</name>
    <name evidence="10" type="ORF">QFW80_16245</name>
</gene>
<keyword evidence="5 8" id="KW-0547">Nucleotide-binding</keyword>
<keyword evidence="4 8" id="KW-0819">tRNA processing</keyword>
<dbReference type="InterPro" id="IPR012094">
    <property type="entry name" value="tRNA_Ile_lys_synt"/>
</dbReference>
<dbReference type="PANTHER" id="PTHR43033">
    <property type="entry name" value="TRNA(ILE)-LYSIDINE SYNTHASE-RELATED"/>
    <property type="match status" value="1"/>
</dbReference>
<keyword evidence="3 8" id="KW-0436">Ligase</keyword>
<evidence type="ECO:0000256" key="1">
    <source>
        <dbReference type="ARBA" id="ARBA00004496"/>
    </source>
</evidence>
<dbReference type="InterPro" id="IPR012795">
    <property type="entry name" value="tRNA_Ile_lys_synt_N"/>
</dbReference>
<dbReference type="Pfam" id="PF11734">
    <property type="entry name" value="TilS_C"/>
    <property type="match status" value="1"/>
</dbReference>
<evidence type="ECO:0000256" key="4">
    <source>
        <dbReference type="ARBA" id="ARBA00022694"/>
    </source>
</evidence>
<comment type="caution">
    <text evidence="10">The sequence shown here is derived from an EMBL/GenBank/DDBJ whole genome shotgun (WGS) entry which is preliminary data.</text>
</comment>
<dbReference type="Gene3D" id="1.20.59.20">
    <property type="match status" value="1"/>
</dbReference>
<dbReference type="SUPFAM" id="SSF52402">
    <property type="entry name" value="Adenine nucleotide alpha hydrolases-like"/>
    <property type="match status" value="1"/>
</dbReference>
<evidence type="ECO:0000256" key="3">
    <source>
        <dbReference type="ARBA" id="ARBA00022598"/>
    </source>
</evidence>
<dbReference type="HAMAP" id="MF_01161">
    <property type="entry name" value="tRNA_Ile_lys_synt"/>
    <property type="match status" value="1"/>
</dbReference>
<evidence type="ECO:0000256" key="5">
    <source>
        <dbReference type="ARBA" id="ARBA00022741"/>
    </source>
</evidence>
<dbReference type="EMBL" id="JARXRN010000028">
    <property type="protein sequence ID" value="MDH5832069.1"/>
    <property type="molecule type" value="Genomic_DNA"/>
</dbReference>
<dbReference type="SUPFAM" id="SSF56037">
    <property type="entry name" value="PheT/TilS domain"/>
    <property type="match status" value="1"/>
</dbReference>
<dbReference type="SUPFAM" id="SSF82829">
    <property type="entry name" value="MesJ substrate recognition domain-like"/>
    <property type="match status" value="1"/>
</dbReference>
<evidence type="ECO:0000256" key="8">
    <source>
        <dbReference type="HAMAP-Rule" id="MF_01161"/>
    </source>
</evidence>
<dbReference type="Pfam" id="PF09179">
    <property type="entry name" value="TilS"/>
    <property type="match status" value="1"/>
</dbReference>
<evidence type="ECO:0000256" key="7">
    <source>
        <dbReference type="ARBA" id="ARBA00048539"/>
    </source>
</evidence>
<dbReference type="RefSeq" id="WP_280603007.1">
    <property type="nucleotide sequence ID" value="NZ_JARXRN010000028.1"/>
</dbReference>
<dbReference type="InterPro" id="IPR011063">
    <property type="entry name" value="TilS/TtcA_N"/>
</dbReference>
<dbReference type="NCBIfam" id="TIGR02433">
    <property type="entry name" value="lysidine_TilS_C"/>
    <property type="match status" value="1"/>
</dbReference>
<dbReference type="EC" id="6.3.4.19" evidence="8"/>
<dbReference type="Pfam" id="PF01171">
    <property type="entry name" value="ATP_bind_3"/>
    <property type="match status" value="1"/>
</dbReference>
<dbReference type="Gene3D" id="3.40.50.620">
    <property type="entry name" value="HUPs"/>
    <property type="match status" value="1"/>
</dbReference>
<dbReference type="PANTHER" id="PTHR43033:SF1">
    <property type="entry name" value="TRNA(ILE)-LYSIDINE SYNTHASE-RELATED"/>
    <property type="match status" value="1"/>
</dbReference>
<dbReference type="InterPro" id="IPR012796">
    <property type="entry name" value="Lysidine-tRNA-synth_C"/>
</dbReference>
<keyword evidence="11" id="KW-1185">Reference proteome</keyword>
<name>A0ABT6JN03_9GAMM</name>
<keyword evidence="2 8" id="KW-0963">Cytoplasm</keyword>
<feature type="domain" description="Lysidine-tRNA(Ile) synthetase C-terminal" evidence="9">
    <location>
        <begin position="370"/>
        <end position="444"/>
    </location>
</feature>
<protein>
    <recommendedName>
        <fullName evidence="8">tRNA(Ile)-lysidine synthase</fullName>
        <ecNumber evidence="8">6.3.4.19</ecNumber>
    </recommendedName>
    <alternativeName>
        <fullName evidence="8">tRNA(Ile)-2-lysyl-cytidine synthase</fullName>
    </alternativeName>
    <alternativeName>
        <fullName evidence="8">tRNA(Ile)-lysidine synthetase</fullName>
    </alternativeName>
</protein>
<evidence type="ECO:0000259" key="9">
    <source>
        <dbReference type="SMART" id="SM00977"/>
    </source>
</evidence>
<evidence type="ECO:0000256" key="6">
    <source>
        <dbReference type="ARBA" id="ARBA00022840"/>
    </source>
</evidence>
<comment type="subcellular location">
    <subcellularLocation>
        <location evidence="1 8">Cytoplasm</location>
    </subcellularLocation>
</comment>
<evidence type="ECO:0000313" key="10">
    <source>
        <dbReference type="EMBL" id="MDH5832069.1"/>
    </source>
</evidence>
<reference evidence="10 11" key="1">
    <citation type="submission" date="2023-04" db="EMBL/GenBank/DDBJ databases">
        <title>Luteimonas sp. M1R5S18.</title>
        <authorList>
            <person name="Sun J.-Q."/>
        </authorList>
    </citation>
    <scope>NUCLEOTIDE SEQUENCE [LARGE SCALE GENOMIC DNA]</scope>
    <source>
        <strain evidence="10 11">M1R5S18</strain>
    </source>
</reference>
<dbReference type="GO" id="GO:0032267">
    <property type="term" value="F:tRNA(Ile)-lysidine synthase activity"/>
    <property type="evidence" value="ECO:0007669"/>
    <property type="project" value="UniProtKB-EC"/>
</dbReference>
<dbReference type="CDD" id="cd01992">
    <property type="entry name" value="TilS_N"/>
    <property type="match status" value="1"/>
</dbReference>
<comment type="similarity">
    <text evidence="8">Belongs to the tRNA(Ile)-lysidine synthase family.</text>
</comment>
<organism evidence="10 11">
    <name type="scientific">Luteimonas rhizosphaericola</name>
    <dbReference type="NCBI Taxonomy" id="3042024"/>
    <lineage>
        <taxon>Bacteria</taxon>
        <taxon>Pseudomonadati</taxon>
        <taxon>Pseudomonadota</taxon>
        <taxon>Gammaproteobacteria</taxon>
        <taxon>Lysobacterales</taxon>
        <taxon>Lysobacteraceae</taxon>
        <taxon>Luteimonas</taxon>
    </lineage>
</organism>
<sequence length="450" mass="49109">MTGFFPLPASAHDGPLLVGYSGGLDSTVLLHRLAHDPDLRRRGLRAIHVHHGLHPDADAWAAYCARTCADWGVALVTTRVEVPADAREGPEGAARLARHSAFAEALEDGEVLVLAHHRDDQAETFLLRALRASGVEGLAAMRPWRAFGRGWLWRPLLDTPRQAVRDYARARGLDWIDDPSNASDTADRNYLRLHVVPRLRARWPEVDGAFARAARLQHDAANLLGAEDARALADVGTIDERCLHGARLTALPAARRARVLRLWTERAGLPPLPARGVALIDAWLDGDDAGEASVFAWRTAEIRYWRGLLWAGRALPPVQRDLRLRWDGQAPLSWPGSGTLSLQPAGRGPDPLAARANGLSGLRRLCPGGIVVGARQGGERITLPGRRHSHALKHVLQDLGVPPWIRARLPLLSDADGVLLAAGDLALSARFDRWLRDAGRRLHWSGIAGA</sequence>
<dbReference type="SMART" id="SM00977">
    <property type="entry name" value="TilS_C"/>
    <property type="match status" value="1"/>
</dbReference>
<dbReference type="NCBIfam" id="TIGR02432">
    <property type="entry name" value="lysidine_TilS_N"/>
    <property type="match status" value="1"/>
</dbReference>
<dbReference type="InterPro" id="IPR015262">
    <property type="entry name" value="tRNA_Ile_lys_synt_subst-bd"/>
</dbReference>
<comment type="domain">
    <text evidence="8">The N-terminal region contains the highly conserved SGGXDS motif, predicted to be a P-loop motif involved in ATP binding.</text>
</comment>
<feature type="binding site" evidence="8">
    <location>
        <begin position="21"/>
        <end position="26"/>
    </location>
    <ligand>
        <name>ATP</name>
        <dbReference type="ChEBI" id="CHEBI:30616"/>
    </ligand>
</feature>
<evidence type="ECO:0000313" key="11">
    <source>
        <dbReference type="Proteomes" id="UP001156831"/>
    </source>
</evidence>
<dbReference type="InterPro" id="IPR014729">
    <property type="entry name" value="Rossmann-like_a/b/a_fold"/>
</dbReference>
<dbReference type="Proteomes" id="UP001156831">
    <property type="component" value="Unassembled WGS sequence"/>
</dbReference>
<accession>A0ABT6JN03</accession>